<evidence type="ECO:0000313" key="2">
    <source>
        <dbReference type="Proteomes" id="UP000193622"/>
    </source>
</evidence>
<dbReference type="AlphaFoldDB" id="A0A1X1WCE4"/>
<dbReference type="EMBL" id="LQPC01000047">
    <property type="protein sequence ID" value="ORV84208.1"/>
    <property type="molecule type" value="Genomic_DNA"/>
</dbReference>
<organism evidence="1 2">
    <name type="scientific">Mycolicibacterium iranicum</name>
    <name type="common">Mycobacterium iranicum</name>
    <dbReference type="NCBI Taxonomy" id="912594"/>
    <lineage>
        <taxon>Bacteria</taxon>
        <taxon>Bacillati</taxon>
        <taxon>Actinomycetota</taxon>
        <taxon>Actinomycetes</taxon>
        <taxon>Mycobacteriales</taxon>
        <taxon>Mycobacteriaceae</taxon>
        <taxon>Mycolicibacterium</taxon>
    </lineage>
</organism>
<gene>
    <name evidence="1" type="ORF">AWC12_22215</name>
</gene>
<name>A0A1X1WCE4_MYCIR</name>
<protein>
    <submittedName>
        <fullName evidence="1">Uncharacterized protein</fullName>
    </submittedName>
</protein>
<evidence type="ECO:0000313" key="1">
    <source>
        <dbReference type="EMBL" id="ORV84208.1"/>
    </source>
</evidence>
<accession>A0A1X1WCE4</accession>
<reference evidence="1 2" key="1">
    <citation type="submission" date="2016-01" db="EMBL/GenBank/DDBJ databases">
        <title>The new phylogeny of the genus Mycobacterium.</title>
        <authorList>
            <person name="Tarcisio F."/>
            <person name="Conor M."/>
            <person name="Antonella G."/>
            <person name="Elisabetta G."/>
            <person name="Giulia F.S."/>
            <person name="Sara T."/>
            <person name="Anna F."/>
            <person name="Clotilde B."/>
            <person name="Roberto B."/>
            <person name="Veronica D.S."/>
            <person name="Fabio R."/>
            <person name="Monica P."/>
            <person name="Olivier J."/>
            <person name="Enrico T."/>
            <person name="Nicola S."/>
        </authorList>
    </citation>
    <scope>NUCLEOTIDE SEQUENCE [LARGE SCALE GENOMIC DNA]</scope>
    <source>
        <strain evidence="1 2">DSM 45541</strain>
    </source>
</reference>
<comment type="caution">
    <text evidence="1">The sequence shown here is derived from an EMBL/GenBank/DDBJ whole genome shotgun (WGS) entry which is preliminary data.</text>
</comment>
<proteinExistence type="predicted"/>
<dbReference type="RefSeq" id="WP_085176919.1">
    <property type="nucleotide sequence ID" value="NZ_LQPC01000047.1"/>
</dbReference>
<sequence>MRDNILYSPETSALLLAMTALQTVRGVPAREALDRAYDIWDAHEARSWEASELTALVDHLSGS</sequence>
<dbReference type="Proteomes" id="UP000193622">
    <property type="component" value="Unassembled WGS sequence"/>
</dbReference>